<dbReference type="GO" id="GO:0008270">
    <property type="term" value="F:zinc ion binding"/>
    <property type="evidence" value="ECO:0007669"/>
    <property type="project" value="UniProtKB-KW"/>
</dbReference>
<feature type="region of interest" description="Disordered" evidence="2">
    <location>
        <begin position="234"/>
        <end position="261"/>
    </location>
</feature>
<dbReference type="AlphaFoldDB" id="A0A8T0TUL5"/>
<sequence length="516" mass="54866">MLGSEENLWRPRRRPLLTPLLQSVTIAPGCICMCRCEDLLLSLDPWLASSAAPLGSNPANIQRGAPESGRPPRRRGWKRRRRPERKTMAMLWWKSLKKTLSCKSRESCDVMKREDSRGGSARGIKRSFLPPSLPKSGCSRSISNLRDVIHSQYGGSRRRAPAAVPSRCDSPRSIESSDVLSAVTHDVLLAAGAPAGSGRDLRAGAGEAPGLAAWAIGGAAPLSPLLMRCRTSRLSQRSSPREVSPIRLRSQAGASNGGVGSPAPAWASYGVGVRCDRCGGLFSSDDALESHHLVYHAVTELVDGDTASKVVELIYKVGWPNPQVAMDRVERVVKVHNMDRSVGRFKEYMEEVKARAATLPNKHPRCIADGNELLQFHGTTVSCSLGAGGSHSVCASGACNVCRIIRHGFSATRESRADGGGVFTTSTSKRALECLQETNAAGGGGEAGAGGVKHALIVCRAVAGRIRRPLENPQDAAGQPGFDSVAGQVGADSSIEGLYLLNPSALLPCFVVICKA</sequence>
<feature type="region of interest" description="Disordered" evidence="2">
    <location>
        <begin position="113"/>
        <end position="140"/>
    </location>
</feature>
<name>A0A8T0TUL5_PANVG</name>
<organism evidence="4 5">
    <name type="scientific">Panicum virgatum</name>
    <name type="common">Blackwell switchgrass</name>
    <dbReference type="NCBI Taxonomy" id="38727"/>
    <lineage>
        <taxon>Eukaryota</taxon>
        <taxon>Viridiplantae</taxon>
        <taxon>Streptophyta</taxon>
        <taxon>Embryophyta</taxon>
        <taxon>Tracheophyta</taxon>
        <taxon>Spermatophyta</taxon>
        <taxon>Magnoliopsida</taxon>
        <taxon>Liliopsida</taxon>
        <taxon>Poales</taxon>
        <taxon>Poaceae</taxon>
        <taxon>PACMAD clade</taxon>
        <taxon>Panicoideae</taxon>
        <taxon>Panicodae</taxon>
        <taxon>Paniceae</taxon>
        <taxon>Panicinae</taxon>
        <taxon>Panicum</taxon>
        <taxon>Panicum sect. Hiantes</taxon>
    </lineage>
</organism>
<feature type="compositionally biased region" description="Basic residues" evidence="2">
    <location>
        <begin position="71"/>
        <end position="83"/>
    </location>
</feature>
<gene>
    <name evidence="4" type="ORF">PVAP13_4KG403100</name>
</gene>
<dbReference type="SUPFAM" id="SSF56399">
    <property type="entry name" value="ADP-ribosylation"/>
    <property type="match status" value="1"/>
</dbReference>
<evidence type="ECO:0000313" key="4">
    <source>
        <dbReference type="EMBL" id="KAG2613767.1"/>
    </source>
</evidence>
<evidence type="ECO:0000256" key="1">
    <source>
        <dbReference type="PROSITE-ProRule" id="PRU00042"/>
    </source>
</evidence>
<dbReference type="EMBL" id="CM029043">
    <property type="protein sequence ID" value="KAG2613767.1"/>
    <property type="molecule type" value="Genomic_DNA"/>
</dbReference>
<dbReference type="PROSITE" id="PS00028">
    <property type="entry name" value="ZINC_FINGER_C2H2_1"/>
    <property type="match status" value="1"/>
</dbReference>
<dbReference type="PANTHER" id="PTHR31681">
    <property type="entry name" value="C2H2-LIKE ZINC FINGER PROTEIN"/>
    <property type="match status" value="1"/>
</dbReference>
<feature type="domain" description="C2H2-type" evidence="3">
    <location>
        <begin position="273"/>
        <end position="301"/>
    </location>
</feature>
<evidence type="ECO:0000256" key="2">
    <source>
        <dbReference type="SAM" id="MobiDB-lite"/>
    </source>
</evidence>
<keyword evidence="5" id="KW-1185">Reference proteome</keyword>
<dbReference type="PANTHER" id="PTHR31681:SF98">
    <property type="entry name" value="OS06G0683000 PROTEIN"/>
    <property type="match status" value="1"/>
</dbReference>
<accession>A0A8T0TUL5</accession>
<evidence type="ECO:0000259" key="3">
    <source>
        <dbReference type="PROSITE" id="PS50157"/>
    </source>
</evidence>
<dbReference type="OrthoDB" id="9514740at2759"/>
<dbReference type="PROSITE" id="PS50157">
    <property type="entry name" value="ZINC_FINGER_C2H2_2"/>
    <property type="match status" value="1"/>
</dbReference>
<evidence type="ECO:0000313" key="5">
    <source>
        <dbReference type="Proteomes" id="UP000823388"/>
    </source>
</evidence>
<dbReference type="Proteomes" id="UP000823388">
    <property type="component" value="Chromosome 4K"/>
</dbReference>
<keyword evidence="1" id="KW-0479">Metal-binding</keyword>
<protein>
    <recommendedName>
        <fullName evidence="3">C2H2-type domain-containing protein</fullName>
    </recommendedName>
</protein>
<keyword evidence="1" id="KW-0863">Zinc-finger</keyword>
<proteinExistence type="predicted"/>
<reference evidence="4" key="1">
    <citation type="submission" date="2020-05" db="EMBL/GenBank/DDBJ databases">
        <title>WGS assembly of Panicum virgatum.</title>
        <authorList>
            <person name="Lovell J.T."/>
            <person name="Jenkins J."/>
            <person name="Shu S."/>
            <person name="Juenger T.E."/>
            <person name="Schmutz J."/>
        </authorList>
    </citation>
    <scope>NUCLEOTIDE SEQUENCE</scope>
    <source>
        <strain evidence="4">AP13</strain>
    </source>
</reference>
<dbReference type="Gene3D" id="3.90.228.10">
    <property type="match status" value="1"/>
</dbReference>
<feature type="region of interest" description="Disordered" evidence="2">
    <location>
        <begin position="54"/>
        <end position="83"/>
    </location>
</feature>
<dbReference type="InterPro" id="IPR013087">
    <property type="entry name" value="Znf_C2H2_type"/>
</dbReference>
<comment type="caution">
    <text evidence="4">The sequence shown here is derived from an EMBL/GenBank/DDBJ whole genome shotgun (WGS) entry which is preliminary data.</text>
</comment>
<keyword evidence="1" id="KW-0862">Zinc</keyword>